<evidence type="ECO:0000256" key="1">
    <source>
        <dbReference type="ARBA" id="ARBA00010792"/>
    </source>
</evidence>
<dbReference type="OrthoDB" id="9782291at2"/>
<comment type="similarity">
    <text evidence="1">Belongs to the DedA family.</text>
</comment>
<feature type="transmembrane region" description="Helical" evidence="2">
    <location>
        <begin position="15"/>
        <end position="32"/>
    </location>
</feature>
<dbReference type="PATRIC" id="fig|1408103.3.peg.805"/>
<proteinExistence type="inferred from homology"/>
<evidence type="ECO:0000313" key="5">
    <source>
        <dbReference type="Proteomes" id="UP000034166"/>
    </source>
</evidence>
<evidence type="ECO:0000256" key="2">
    <source>
        <dbReference type="SAM" id="Phobius"/>
    </source>
</evidence>
<evidence type="ECO:0000259" key="3">
    <source>
        <dbReference type="Pfam" id="PF09335"/>
    </source>
</evidence>
<evidence type="ECO:0000313" key="4">
    <source>
        <dbReference type="EMBL" id="KKK39321.1"/>
    </source>
</evidence>
<dbReference type="AlphaFoldDB" id="A0A0M2T056"/>
<dbReference type="PANTHER" id="PTHR42709">
    <property type="entry name" value="ALKALINE PHOSPHATASE LIKE PROTEIN"/>
    <property type="match status" value="1"/>
</dbReference>
<dbReference type="PANTHER" id="PTHR42709:SF9">
    <property type="entry name" value="ALKALINE PHOSPHATASE LIKE PROTEIN"/>
    <property type="match status" value="1"/>
</dbReference>
<dbReference type="GO" id="GO:0005886">
    <property type="term" value="C:plasma membrane"/>
    <property type="evidence" value="ECO:0007669"/>
    <property type="project" value="TreeGrafter"/>
</dbReference>
<protein>
    <recommendedName>
        <fullName evidence="3">VTT domain-containing protein</fullName>
    </recommendedName>
</protein>
<sequence length="201" mass="22823">MDLDLIMGILDEKGYLGLFLWLWMGVFGVPVPNEVFTLTVGFAAAMKVLHPAAAFLVTYLGIVAALTTLYLLGRLLGRRLLKFMEKRKRFSKSISQSLVFMEKYHAFSLTLSYFIPGVRNFVPLLYGFSKLPYRVFALFSYTGALVWLTIVFTIGYLFGDHSAMILKYGKEFGLVAIAVFAVLAMWLVRRKVRNRPRAIGR</sequence>
<feature type="transmembrane region" description="Helical" evidence="2">
    <location>
        <begin position="52"/>
        <end position="73"/>
    </location>
</feature>
<dbReference type="EMBL" id="LAYY01000003">
    <property type="protein sequence ID" value="KKK39321.1"/>
    <property type="molecule type" value="Genomic_DNA"/>
</dbReference>
<feature type="transmembrane region" description="Helical" evidence="2">
    <location>
        <begin position="135"/>
        <end position="159"/>
    </location>
</feature>
<feature type="transmembrane region" description="Helical" evidence="2">
    <location>
        <begin position="171"/>
        <end position="188"/>
    </location>
</feature>
<dbReference type="Proteomes" id="UP000034166">
    <property type="component" value="Unassembled WGS sequence"/>
</dbReference>
<comment type="caution">
    <text evidence="4">The sequence shown here is derived from an EMBL/GenBank/DDBJ whole genome shotgun (WGS) entry which is preliminary data.</text>
</comment>
<organism evidence="4 5">
    <name type="scientific">Mesobacillus campisalis</name>
    <dbReference type="NCBI Taxonomy" id="1408103"/>
    <lineage>
        <taxon>Bacteria</taxon>
        <taxon>Bacillati</taxon>
        <taxon>Bacillota</taxon>
        <taxon>Bacilli</taxon>
        <taxon>Bacillales</taxon>
        <taxon>Bacillaceae</taxon>
        <taxon>Mesobacillus</taxon>
    </lineage>
</organism>
<keyword evidence="2" id="KW-1133">Transmembrane helix</keyword>
<keyword evidence="5" id="KW-1185">Reference proteome</keyword>
<keyword evidence="2" id="KW-0472">Membrane</keyword>
<keyword evidence="2" id="KW-0812">Transmembrane</keyword>
<name>A0A0M2T056_9BACI</name>
<feature type="domain" description="VTT" evidence="3">
    <location>
        <begin position="31"/>
        <end position="156"/>
    </location>
</feature>
<dbReference type="Pfam" id="PF09335">
    <property type="entry name" value="VTT_dom"/>
    <property type="match status" value="1"/>
</dbReference>
<dbReference type="InterPro" id="IPR032816">
    <property type="entry name" value="VTT_dom"/>
</dbReference>
<dbReference type="InterPro" id="IPR051311">
    <property type="entry name" value="DedA_domain"/>
</dbReference>
<accession>A0A0M2T056</accession>
<gene>
    <name evidence="4" type="ORF">WQ57_03575</name>
</gene>
<reference evidence="4 5" key="1">
    <citation type="submission" date="2015-04" db="EMBL/GenBank/DDBJ databases">
        <title>Taxonomic description and genome sequence of Bacillus campisalis sp. nov., a novel member of the genus Bacillus isolated from solar saltern.</title>
        <authorList>
            <person name="Mathan Kumar R."/>
            <person name="Kaur G."/>
            <person name="Kumar A."/>
            <person name="Singh N.K."/>
            <person name="Kaur N."/>
            <person name="Kumar N."/>
            <person name="Mayilraj S."/>
        </authorList>
    </citation>
    <scope>NUCLEOTIDE SEQUENCE [LARGE SCALE GENOMIC DNA]</scope>
    <source>
        <strain evidence="4 5">SA2-6</strain>
    </source>
</reference>
<dbReference type="RefSeq" id="WP_046522356.1">
    <property type="nucleotide sequence ID" value="NZ_LAYY01000003.1"/>
</dbReference>